<sequence>RKRKRKKKKKKKKQMAKRRRRNERRANTMKVEGVVDDGRRGEQGRVAKAEDKKRKRERTKAKKMTHRSWHWTLDVCLVRRTCRSCGQALSRARRVPGSRRTSWPSFNRGYRIREKRERLNVIVDDSLRTLYRLERIC</sequence>
<feature type="non-terminal residue" evidence="2">
    <location>
        <position position="1"/>
    </location>
</feature>
<feature type="region of interest" description="Disordered" evidence="1">
    <location>
        <begin position="1"/>
        <end position="64"/>
    </location>
</feature>
<evidence type="ECO:0000313" key="2">
    <source>
        <dbReference type="EMBL" id="KYN13743.1"/>
    </source>
</evidence>
<keyword evidence="3" id="KW-1185">Reference proteome</keyword>
<name>A0A151IYW5_9HYME</name>
<proteinExistence type="predicted"/>
<dbReference type="EMBL" id="KQ980735">
    <property type="protein sequence ID" value="KYN13743.1"/>
    <property type="molecule type" value="Genomic_DNA"/>
</dbReference>
<protein>
    <submittedName>
        <fullName evidence="2">Uncharacterized protein</fullName>
    </submittedName>
</protein>
<reference evidence="2 3" key="1">
    <citation type="submission" date="2015-09" db="EMBL/GenBank/DDBJ databases">
        <title>Trachymyrmex cornetzi WGS genome.</title>
        <authorList>
            <person name="Nygaard S."/>
            <person name="Hu H."/>
            <person name="Boomsma J."/>
            <person name="Zhang G."/>
        </authorList>
    </citation>
    <scope>NUCLEOTIDE SEQUENCE [LARGE SCALE GENOMIC DNA]</scope>
    <source>
        <strain evidence="2">Tcor2-1</strain>
        <tissue evidence="2">Whole body</tissue>
    </source>
</reference>
<dbReference type="AlphaFoldDB" id="A0A151IYW5"/>
<evidence type="ECO:0000256" key="1">
    <source>
        <dbReference type="SAM" id="MobiDB-lite"/>
    </source>
</evidence>
<dbReference type="Proteomes" id="UP000078492">
    <property type="component" value="Unassembled WGS sequence"/>
</dbReference>
<feature type="compositionally biased region" description="Basic residues" evidence="1">
    <location>
        <begin position="53"/>
        <end position="64"/>
    </location>
</feature>
<feature type="compositionally biased region" description="Basic residues" evidence="1">
    <location>
        <begin position="1"/>
        <end position="23"/>
    </location>
</feature>
<gene>
    <name evidence="2" type="ORF">ALC57_14036</name>
</gene>
<feature type="compositionally biased region" description="Basic and acidic residues" evidence="1">
    <location>
        <begin position="36"/>
        <end position="52"/>
    </location>
</feature>
<evidence type="ECO:0000313" key="3">
    <source>
        <dbReference type="Proteomes" id="UP000078492"/>
    </source>
</evidence>
<accession>A0A151IYW5</accession>
<organism evidence="2 3">
    <name type="scientific">Trachymyrmex cornetzi</name>
    <dbReference type="NCBI Taxonomy" id="471704"/>
    <lineage>
        <taxon>Eukaryota</taxon>
        <taxon>Metazoa</taxon>
        <taxon>Ecdysozoa</taxon>
        <taxon>Arthropoda</taxon>
        <taxon>Hexapoda</taxon>
        <taxon>Insecta</taxon>
        <taxon>Pterygota</taxon>
        <taxon>Neoptera</taxon>
        <taxon>Endopterygota</taxon>
        <taxon>Hymenoptera</taxon>
        <taxon>Apocrita</taxon>
        <taxon>Aculeata</taxon>
        <taxon>Formicoidea</taxon>
        <taxon>Formicidae</taxon>
        <taxon>Myrmicinae</taxon>
        <taxon>Trachymyrmex</taxon>
    </lineage>
</organism>